<sequence>MGASDDFESMPPALPSAPISGVSYCSFPGESRNPVCIRTHPRLPGQRTAMRLPPAGFPWSPAFGKALPCDTTPPCFLPSGRVGGKRGFETTANGRSALRAPDAARNKPLRVSGSESRRVLPSRTQPPAVQGASRARPADGCGRCSAGGKIPSILPLLPYRQSRRRAPARPPGALQVRQSYVPARDVVWCFVRQFAAGGLPCSRNC</sequence>
<dbReference type="AlphaFoldDB" id="A0A645CTZ4"/>
<protein>
    <submittedName>
        <fullName evidence="2">Uncharacterized protein</fullName>
    </submittedName>
</protein>
<organism evidence="2">
    <name type="scientific">bioreactor metagenome</name>
    <dbReference type="NCBI Taxonomy" id="1076179"/>
    <lineage>
        <taxon>unclassified sequences</taxon>
        <taxon>metagenomes</taxon>
        <taxon>ecological metagenomes</taxon>
    </lineage>
</organism>
<evidence type="ECO:0000256" key="1">
    <source>
        <dbReference type="SAM" id="MobiDB-lite"/>
    </source>
</evidence>
<gene>
    <name evidence="2" type="ORF">SDC9_127639</name>
</gene>
<comment type="caution">
    <text evidence="2">The sequence shown here is derived from an EMBL/GenBank/DDBJ whole genome shotgun (WGS) entry which is preliminary data.</text>
</comment>
<name>A0A645CTZ4_9ZZZZ</name>
<proteinExistence type="predicted"/>
<reference evidence="2" key="1">
    <citation type="submission" date="2019-08" db="EMBL/GenBank/DDBJ databases">
        <authorList>
            <person name="Kucharzyk K."/>
            <person name="Murdoch R.W."/>
            <person name="Higgins S."/>
            <person name="Loffler F."/>
        </authorList>
    </citation>
    <scope>NUCLEOTIDE SEQUENCE</scope>
</reference>
<dbReference type="EMBL" id="VSSQ01030166">
    <property type="protein sequence ID" value="MPM80590.1"/>
    <property type="molecule type" value="Genomic_DNA"/>
</dbReference>
<evidence type="ECO:0000313" key="2">
    <source>
        <dbReference type="EMBL" id="MPM80590.1"/>
    </source>
</evidence>
<accession>A0A645CTZ4</accession>
<feature type="region of interest" description="Disordered" evidence="1">
    <location>
        <begin position="94"/>
        <end position="143"/>
    </location>
</feature>